<evidence type="ECO:0000313" key="2">
    <source>
        <dbReference type="EMBL" id="RKF22506.1"/>
    </source>
</evidence>
<feature type="region of interest" description="Disordered" evidence="1">
    <location>
        <begin position="177"/>
        <end position="211"/>
    </location>
</feature>
<evidence type="ECO:0000313" key="3">
    <source>
        <dbReference type="Proteomes" id="UP000284395"/>
    </source>
</evidence>
<proteinExistence type="predicted"/>
<reference evidence="2 3" key="1">
    <citation type="submission" date="2018-09" db="EMBL/GenBank/DDBJ databases">
        <title>Altererythrobacter spongiae sp. nov., isolated from a marine sponge.</title>
        <authorList>
            <person name="Zhuang L."/>
            <person name="Luo L."/>
        </authorList>
    </citation>
    <scope>NUCLEOTIDE SEQUENCE [LARGE SCALE GENOMIC DNA]</scope>
    <source>
        <strain evidence="2 3">HN-Y73</strain>
    </source>
</reference>
<name>A0A420EPA5_9SPHN</name>
<keyword evidence="3" id="KW-1185">Reference proteome</keyword>
<gene>
    <name evidence="2" type="ORF">D6851_04595</name>
</gene>
<accession>A0A420EPA5</accession>
<evidence type="ECO:0000256" key="1">
    <source>
        <dbReference type="SAM" id="MobiDB-lite"/>
    </source>
</evidence>
<protein>
    <submittedName>
        <fullName evidence="2">Uncharacterized protein</fullName>
    </submittedName>
</protein>
<dbReference type="EMBL" id="RAPF01000002">
    <property type="protein sequence ID" value="RKF22506.1"/>
    <property type="molecule type" value="Genomic_DNA"/>
</dbReference>
<dbReference type="Proteomes" id="UP000284395">
    <property type="component" value="Unassembled WGS sequence"/>
</dbReference>
<sequence>MGFKRIRRWSSGKAVCLLGTAALGIAALPTAGMAVGSLVRDSNEPVSLAARGSFASFTPASVDPKMARLIADYGNGKGRLMRFTPAGMDERPNRAVTVAVRVDEETARAISVRSALAKTKDKVGLERNLGITPTRYNLGISRGYQSFAQASQAPSSLNKALSEAAMPDLAEFKFVPEKDKESTASKQSRFGARISLQEESKHGRAPNTVDSVSNQTLDVAGSYSLTRNLNVTAGVRYSQERDRLAPLTDSDEKDSQAVYVGTQFRF</sequence>
<comment type="caution">
    <text evidence="2">The sequence shown here is derived from an EMBL/GenBank/DDBJ whole genome shotgun (WGS) entry which is preliminary data.</text>
</comment>
<organism evidence="2 3">
    <name type="scientific">Altericroceibacterium spongiae</name>
    <dbReference type="NCBI Taxonomy" id="2320269"/>
    <lineage>
        <taxon>Bacteria</taxon>
        <taxon>Pseudomonadati</taxon>
        <taxon>Pseudomonadota</taxon>
        <taxon>Alphaproteobacteria</taxon>
        <taxon>Sphingomonadales</taxon>
        <taxon>Erythrobacteraceae</taxon>
        <taxon>Altericroceibacterium</taxon>
    </lineage>
</organism>
<dbReference type="AlphaFoldDB" id="A0A420EPA5"/>
<dbReference type="OrthoDB" id="8479273at2"/>